<dbReference type="Pfam" id="PF00648">
    <property type="entry name" value="Peptidase_C2"/>
    <property type="match status" value="1"/>
</dbReference>
<comment type="similarity">
    <text evidence="1">Belongs to the peptidase C2 family.</text>
</comment>
<dbReference type="GO" id="GO:0004198">
    <property type="term" value="F:calcium-dependent cysteine-type endopeptidase activity"/>
    <property type="evidence" value="ECO:0007669"/>
    <property type="project" value="InterPro"/>
</dbReference>
<proteinExistence type="inferred from homology"/>
<accession>A0AAD1U4J2</accession>
<dbReference type="InterPro" id="IPR001300">
    <property type="entry name" value="Peptidase_C2_calpain_cat"/>
</dbReference>
<dbReference type="PRINTS" id="PR00704">
    <property type="entry name" value="CALPAIN"/>
</dbReference>
<keyword evidence="8" id="KW-1185">Reference proteome</keyword>
<evidence type="ECO:0000256" key="5">
    <source>
        <dbReference type="PROSITE-ProRule" id="PRU00239"/>
    </source>
</evidence>
<evidence type="ECO:0000256" key="3">
    <source>
        <dbReference type="ARBA" id="ARBA00022801"/>
    </source>
</evidence>
<dbReference type="EMBL" id="CAMPGE010001261">
    <property type="protein sequence ID" value="CAI2360041.1"/>
    <property type="molecule type" value="Genomic_DNA"/>
</dbReference>
<dbReference type="PANTHER" id="PTHR10183">
    <property type="entry name" value="CALPAIN"/>
    <property type="match status" value="1"/>
</dbReference>
<dbReference type="InterPro" id="IPR038765">
    <property type="entry name" value="Papain-like_cys_pep_sf"/>
</dbReference>
<evidence type="ECO:0000256" key="4">
    <source>
        <dbReference type="ARBA" id="ARBA00022807"/>
    </source>
</evidence>
<evidence type="ECO:0000313" key="7">
    <source>
        <dbReference type="EMBL" id="CAI2360041.1"/>
    </source>
</evidence>
<evidence type="ECO:0000256" key="2">
    <source>
        <dbReference type="ARBA" id="ARBA00022670"/>
    </source>
</evidence>
<evidence type="ECO:0000256" key="1">
    <source>
        <dbReference type="ARBA" id="ARBA00007623"/>
    </source>
</evidence>
<dbReference type="InterPro" id="IPR022684">
    <property type="entry name" value="Calpain_cysteine_protease"/>
</dbReference>
<dbReference type="SMART" id="SM00230">
    <property type="entry name" value="CysPc"/>
    <property type="match status" value="1"/>
</dbReference>
<name>A0AAD1U4J2_EUPCR</name>
<keyword evidence="3" id="KW-0378">Hydrolase</keyword>
<dbReference type="SUPFAM" id="SSF54001">
    <property type="entry name" value="Cysteine proteinases"/>
    <property type="match status" value="1"/>
</dbReference>
<keyword evidence="4" id="KW-0788">Thiol protease</keyword>
<organism evidence="7 8">
    <name type="scientific">Euplotes crassus</name>
    <dbReference type="NCBI Taxonomy" id="5936"/>
    <lineage>
        <taxon>Eukaryota</taxon>
        <taxon>Sar</taxon>
        <taxon>Alveolata</taxon>
        <taxon>Ciliophora</taxon>
        <taxon>Intramacronucleata</taxon>
        <taxon>Spirotrichea</taxon>
        <taxon>Hypotrichia</taxon>
        <taxon>Euplotida</taxon>
        <taxon>Euplotidae</taxon>
        <taxon>Moneuplotes</taxon>
    </lineage>
</organism>
<dbReference type="GO" id="GO:0006508">
    <property type="term" value="P:proteolysis"/>
    <property type="evidence" value="ECO:0007669"/>
    <property type="project" value="UniProtKB-KW"/>
</dbReference>
<dbReference type="AlphaFoldDB" id="A0AAD1U4J2"/>
<evidence type="ECO:0000313" key="8">
    <source>
        <dbReference type="Proteomes" id="UP001295684"/>
    </source>
</evidence>
<reference evidence="7" key="1">
    <citation type="submission" date="2023-07" db="EMBL/GenBank/DDBJ databases">
        <authorList>
            <consortium name="AG Swart"/>
            <person name="Singh M."/>
            <person name="Singh A."/>
            <person name="Seah K."/>
            <person name="Emmerich C."/>
        </authorList>
    </citation>
    <scope>NUCLEOTIDE SEQUENCE</scope>
    <source>
        <strain evidence="7">DP1</strain>
    </source>
</reference>
<comment type="caution">
    <text evidence="7">The sequence shown here is derived from an EMBL/GenBank/DDBJ whole genome shotgun (WGS) entry which is preliminary data.</text>
</comment>
<dbReference type="PROSITE" id="PS50203">
    <property type="entry name" value="CALPAIN_CAT"/>
    <property type="match status" value="1"/>
</dbReference>
<protein>
    <recommendedName>
        <fullName evidence="6">Calpain catalytic domain-containing protein</fullName>
    </recommendedName>
</protein>
<gene>
    <name evidence="7" type="ORF">ECRASSUSDP1_LOCUS1337</name>
</gene>
<keyword evidence="2" id="KW-0645">Protease</keyword>
<feature type="domain" description="Calpain catalytic" evidence="6">
    <location>
        <begin position="31"/>
        <end position="332"/>
    </location>
</feature>
<evidence type="ECO:0000259" key="6">
    <source>
        <dbReference type="PROSITE" id="PS50203"/>
    </source>
</evidence>
<dbReference type="PANTHER" id="PTHR10183:SF379">
    <property type="entry name" value="CALPAIN-5"/>
    <property type="match status" value="1"/>
</dbReference>
<comment type="caution">
    <text evidence="5">Lacks conserved residue(s) required for the propagation of feature annotation.</text>
</comment>
<sequence>MERLDQFEQNIPIYKGLKRVEYEKIILKGEPFTDDEFPPEFSSLVHPEEFKGSVVGDSKKIWQEQIEWKRISEIYPEAELYKEEITTNDIRGGIFHQSSILASMYRIAQDSGMAIKKLFMTKDINQAGIYNLKIFVDGSPKIVTIDDYIPYMEGSSQPAFIHTSTKCVWALLLEKAWAKVCGSYEKALSMNSYEFFSFATPYAVKSLSHNVPKERENFLWSNVKVGYSNGYWVTTESIDSSKCESKGIFKNKTYTVKGTFEETKGDSPVRLILLDSHTNKDSWKGKWKTSSDDWTDSLKELTNFNCKEAGEFYVSLEEFLEFFAFTYIGLYTPELEITSHLPISQPLNSYTIVKMNVLEATEIAFKITLPFGQASSPVRFIINKDITTNDSVPENYYFVDGKYYSEERVCYLEAPEKFYKGIYYLFVEVDNVATDLALTLLSSSVVQAKTVNNSDFPDFLEDIITCYMILKESQYRCSKEEPEIQIKYYNGMKLAGYLAHYYTNDSPNCTTYKENFRYADMDALEFLFPFDKEQENVSVNVPPGNKVLKIMKKIDITAKADVSYNNCFVGSDEFLEKSCKEKGKKKAVKKGGDEQSNCIISILQHDAGYVFHFENKEEVQYLDAYIGFSSLPNVEPEDTFVSSKTGDRCWNFILKPGEERFFHIRRKDFKFKFGLTHKSSYKLIDPDENPRDFT</sequence>
<dbReference type="Proteomes" id="UP001295684">
    <property type="component" value="Unassembled WGS sequence"/>
</dbReference>
<dbReference type="Gene3D" id="3.90.70.10">
    <property type="entry name" value="Cysteine proteinases"/>
    <property type="match status" value="1"/>
</dbReference>